<evidence type="ECO:0000313" key="2">
    <source>
        <dbReference type="Proteomes" id="UP000539075"/>
    </source>
</evidence>
<protein>
    <submittedName>
        <fullName evidence="1">Uncharacterized protein</fullName>
    </submittedName>
</protein>
<accession>A0A7W8C152</accession>
<sequence length="412" mass="43385">MSISSVNSYSTAMLQWQGQQLKSTGTGSSSGTSSSSSNSLSSLFSSTGSMTNQLSSMVELTKYAMESMGLSSNSRVTFSQITKYREQLLSSFNDSVKNGLASVGISKPEDITFTLDKDGKLAASSSNAADQKAAQTWLDSNTTIGKELRSTLTNAGVDASTSVSMKVSSTGKLTVVNTAQAAIQSGLDSSSDLSTKLRTALGEMGVDLSTPINFTLNSDGQLVVSDENKQADAVNAWLAENPDLANALSTQIKKQNVEASTVSLRLGASGNVQATVNNKELTDAQAALNSSTLGSTISSGLSNLSIDPDVKFTLQVNTDGSVTVISDSADKSKIQQFFDENPSLVKQYKQVEALSGLDDARKAMQVSPSDMRKRIQVESMAAWWSGSGNANSYFGNYSNGKMDLLAGLNLNV</sequence>
<dbReference type="Proteomes" id="UP000539075">
    <property type="component" value="Unassembled WGS sequence"/>
</dbReference>
<gene>
    <name evidence="1" type="ORF">HNQ38_000997</name>
</gene>
<keyword evidence="2" id="KW-1185">Reference proteome</keyword>
<proteinExistence type="predicted"/>
<comment type="caution">
    <text evidence="1">The sequence shown here is derived from an EMBL/GenBank/DDBJ whole genome shotgun (WGS) entry which is preliminary data.</text>
</comment>
<dbReference type="AlphaFoldDB" id="A0A7W8C152"/>
<dbReference type="EMBL" id="JACHGO010000002">
    <property type="protein sequence ID" value="MBB5142918.1"/>
    <property type="molecule type" value="Genomic_DNA"/>
</dbReference>
<dbReference type="RefSeq" id="WP_183718276.1">
    <property type="nucleotide sequence ID" value="NZ_JACHGO010000002.1"/>
</dbReference>
<name>A0A7W8C152_9BACT</name>
<reference evidence="1 2" key="1">
    <citation type="submission" date="2020-08" db="EMBL/GenBank/DDBJ databases">
        <title>Genomic Encyclopedia of Type Strains, Phase IV (KMG-IV): sequencing the most valuable type-strain genomes for metagenomic binning, comparative biology and taxonomic classification.</title>
        <authorList>
            <person name="Goeker M."/>
        </authorList>
    </citation>
    <scope>NUCLEOTIDE SEQUENCE [LARGE SCALE GENOMIC DNA]</scope>
    <source>
        <strain evidence="1 2">DSM 11275</strain>
    </source>
</reference>
<evidence type="ECO:0000313" key="1">
    <source>
        <dbReference type="EMBL" id="MBB5142918.1"/>
    </source>
</evidence>
<organism evidence="1 2">
    <name type="scientific">Desulfovibrio intestinalis</name>
    <dbReference type="NCBI Taxonomy" id="58621"/>
    <lineage>
        <taxon>Bacteria</taxon>
        <taxon>Pseudomonadati</taxon>
        <taxon>Thermodesulfobacteriota</taxon>
        <taxon>Desulfovibrionia</taxon>
        <taxon>Desulfovibrionales</taxon>
        <taxon>Desulfovibrionaceae</taxon>
        <taxon>Desulfovibrio</taxon>
    </lineage>
</organism>